<dbReference type="Ensembl" id="ENSORLT00015010742.1">
    <property type="protein sequence ID" value="ENSORLP00015023362.1"/>
    <property type="gene ID" value="ENSORLG00015003246.1"/>
</dbReference>
<dbReference type="InterPro" id="IPR000477">
    <property type="entry name" value="RT_dom"/>
</dbReference>
<dbReference type="PROSITE" id="PS50878">
    <property type="entry name" value="RT_POL"/>
    <property type="match status" value="1"/>
</dbReference>
<reference evidence="3" key="3">
    <citation type="submission" date="2025-08" db="UniProtKB">
        <authorList>
            <consortium name="Ensembl"/>
        </authorList>
    </citation>
    <scope>IDENTIFICATION</scope>
    <source>
        <strain evidence="3">HSOK</strain>
    </source>
</reference>
<evidence type="ECO:0000313" key="3">
    <source>
        <dbReference type="Ensembl" id="ENSORLP00015023362.1"/>
    </source>
</evidence>
<feature type="domain" description="Reverse transcriptase" evidence="2">
    <location>
        <begin position="1"/>
        <end position="138"/>
    </location>
</feature>
<protein>
    <recommendedName>
        <fullName evidence="2">Reverse transcriptase domain-containing protein</fullName>
    </recommendedName>
</protein>
<evidence type="ECO:0000313" key="4">
    <source>
        <dbReference type="Proteomes" id="UP000265200"/>
    </source>
</evidence>
<dbReference type="AlphaFoldDB" id="A0A3P9ITT7"/>
<reference key="1">
    <citation type="journal article" date="2007" name="Nature">
        <title>The medaka draft genome and insights into vertebrate genome evolution.</title>
        <authorList>
            <person name="Kasahara M."/>
            <person name="Naruse K."/>
            <person name="Sasaki S."/>
            <person name="Nakatani Y."/>
            <person name="Qu W."/>
            <person name="Ahsan B."/>
            <person name="Yamada T."/>
            <person name="Nagayasu Y."/>
            <person name="Doi K."/>
            <person name="Kasai Y."/>
            <person name="Jindo T."/>
            <person name="Kobayashi D."/>
            <person name="Shimada A."/>
            <person name="Toyoda A."/>
            <person name="Kuroki Y."/>
            <person name="Fujiyama A."/>
            <person name="Sasaki T."/>
            <person name="Shimizu A."/>
            <person name="Asakawa S."/>
            <person name="Shimizu N."/>
            <person name="Hashimoto S."/>
            <person name="Yang J."/>
            <person name="Lee Y."/>
            <person name="Matsushima K."/>
            <person name="Sugano S."/>
            <person name="Sakaizumi M."/>
            <person name="Narita T."/>
            <person name="Ohishi K."/>
            <person name="Haga S."/>
            <person name="Ohta F."/>
            <person name="Nomoto H."/>
            <person name="Nogata K."/>
            <person name="Morishita T."/>
            <person name="Endo T."/>
            <person name="Shin-I T."/>
            <person name="Takeda H."/>
            <person name="Morishita S."/>
            <person name="Kohara Y."/>
        </authorList>
    </citation>
    <scope>NUCLEOTIDE SEQUENCE [LARGE SCALE GENOMIC DNA]</scope>
    <source>
        <strain>Hd-rR</strain>
    </source>
</reference>
<dbReference type="SUPFAM" id="SSF56672">
    <property type="entry name" value="DNA/RNA polymerases"/>
    <property type="match status" value="1"/>
</dbReference>
<keyword evidence="1" id="KW-1133">Transmembrane helix</keyword>
<reference evidence="3" key="4">
    <citation type="submission" date="2025-09" db="UniProtKB">
        <authorList>
            <consortium name="Ensembl"/>
        </authorList>
    </citation>
    <scope>IDENTIFICATION</scope>
    <source>
        <strain evidence="3">HSOK</strain>
    </source>
</reference>
<dbReference type="Pfam" id="PF00078">
    <property type="entry name" value="RVT_1"/>
    <property type="match status" value="1"/>
</dbReference>
<organism evidence="3 4">
    <name type="scientific">Oryzias latipes</name>
    <name type="common">Japanese rice fish</name>
    <name type="synonym">Japanese killifish</name>
    <dbReference type="NCBI Taxonomy" id="8090"/>
    <lineage>
        <taxon>Eukaryota</taxon>
        <taxon>Metazoa</taxon>
        <taxon>Chordata</taxon>
        <taxon>Craniata</taxon>
        <taxon>Vertebrata</taxon>
        <taxon>Euteleostomi</taxon>
        <taxon>Actinopterygii</taxon>
        <taxon>Neopterygii</taxon>
        <taxon>Teleostei</taxon>
        <taxon>Neoteleostei</taxon>
        <taxon>Acanthomorphata</taxon>
        <taxon>Ovalentaria</taxon>
        <taxon>Atherinomorphae</taxon>
        <taxon>Beloniformes</taxon>
        <taxon>Adrianichthyidae</taxon>
        <taxon>Oryziinae</taxon>
        <taxon>Oryzias</taxon>
    </lineage>
</organism>
<dbReference type="InterPro" id="IPR043502">
    <property type="entry name" value="DNA/RNA_pol_sf"/>
</dbReference>
<keyword evidence="1" id="KW-0472">Membrane</keyword>
<dbReference type="PANTHER" id="PTHR31635:SF196">
    <property type="entry name" value="REVERSE TRANSCRIPTASE DOMAIN-CONTAINING PROTEIN-RELATED"/>
    <property type="match status" value="1"/>
</dbReference>
<evidence type="ECO:0000256" key="1">
    <source>
        <dbReference type="SAM" id="Phobius"/>
    </source>
</evidence>
<dbReference type="Proteomes" id="UP000265200">
    <property type="component" value="Chromosome 7"/>
</dbReference>
<proteinExistence type="predicted"/>
<dbReference type="PANTHER" id="PTHR31635">
    <property type="entry name" value="REVERSE TRANSCRIPTASE DOMAIN-CONTAINING PROTEIN-RELATED"/>
    <property type="match status" value="1"/>
</dbReference>
<name>A0A3P9ITT7_ORYLA</name>
<keyword evidence="1" id="KW-0812">Transmembrane</keyword>
<sequence length="226" mass="25878">HHNRPFRWKSSVQTNNTHSEYFALNRSTRQGCPLSPLLFALAIEPLAILLRSSKEYAGINRGNTEHKVSLYADDLLLYVSDLIKSIPIIMTILENFGRISGYKLNLSKSILFPINSKAKEDLSGLFKHNYSKLLPISLAGRINIVRMNILPKFLFLFQNVPILITKSFFNKLDSLISYFIWNKKTPKIKKTFLQRPPSQGGMGLPCFSSLLLVFMLAWMLYGKNYC</sequence>
<accession>A0A3P9ITT7</accession>
<feature type="transmembrane region" description="Helical" evidence="1">
    <location>
        <begin position="202"/>
        <end position="221"/>
    </location>
</feature>
<reference evidence="3 4" key="2">
    <citation type="submission" date="2017-04" db="EMBL/GenBank/DDBJ databases">
        <title>CpG methylation of centromeres and impact of large insertions on vertebrate speciation.</title>
        <authorList>
            <person name="Ichikawa K."/>
            <person name="Yoshimura J."/>
            <person name="Morishita S."/>
        </authorList>
    </citation>
    <scope>NUCLEOTIDE SEQUENCE</scope>
    <source>
        <strain evidence="3 4">HSOK</strain>
    </source>
</reference>
<evidence type="ECO:0000259" key="2">
    <source>
        <dbReference type="PROSITE" id="PS50878"/>
    </source>
</evidence>